<sequence>STQKITLKKEKYGVDARVLLIFDNGMKILDLNTGDKILSVNRMSDEKKSDFDYSWGPTETECCCPVECCCQKMIQMEGDLRAEISNLTLELFFLKLVDMRINETYTCCDKKCINTNLNSGTCKSKNGYVRVRYDGKLKYFLSKDVFR</sequence>
<dbReference type="Proteomes" id="UP000605970">
    <property type="component" value="Unassembled WGS sequence"/>
</dbReference>
<gene>
    <name evidence="1" type="ORF">Mgra_00000591</name>
</gene>
<organism evidence="1 2">
    <name type="scientific">Meloidogyne graminicola</name>
    <dbReference type="NCBI Taxonomy" id="189291"/>
    <lineage>
        <taxon>Eukaryota</taxon>
        <taxon>Metazoa</taxon>
        <taxon>Ecdysozoa</taxon>
        <taxon>Nematoda</taxon>
        <taxon>Chromadorea</taxon>
        <taxon>Rhabditida</taxon>
        <taxon>Tylenchina</taxon>
        <taxon>Tylenchomorpha</taxon>
        <taxon>Tylenchoidea</taxon>
        <taxon>Meloidogynidae</taxon>
        <taxon>Meloidogyninae</taxon>
        <taxon>Meloidogyne</taxon>
    </lineage>
</organism>
<evidence type="ECO:0000313" key="2">
    <source>
        <dbReference type="Proteomes" id="UP000605970"/>
    </source>
</evidence>
<evidence type="ECO:0000313" key="1">
    <source>
        <dbReference type="EMBL" id="KAF7640147.1"/>
    </source>
</evidence>
<dbReference type="AlphaFoldDB" id="A0A8T0A2S7"/>
<dbReference type="OrthoDB" id="5908216at2759"/>
<reference evidence="1" key="1">
    <citation type="journal article" date="2020" name="Ecol. Evol.">
        <title>Genome structure and content of the rice root-knot nematode (Meloidogyne graminicola).</title>
        <authorList>
            <person name="Phan N.T."/>
            <person name="Danchin E.G.J."/>
            <person name="Klopp C."/>
            <person name="Perfus-Barbeoch L."/>
            <person name="Kozlowski D.K."/>
            <person name="Koutsovoulos G.D."/>
            <person name="Lopez-Roques C."/>
            <person name="Bouchez O."/>
            <person name="Zahm M."/>
            <person name="Besnard G."/>
            <person name="Bellafiore S."/>
        </authorList>
    </citation>
    <scope>NUCLEOTIDE SEQUENCE</scope>
    <source>
        <strain evidence="1">VN-18</strain>
    </source>
</reference>
<feature type="non-terminal residue" evidence="1">
    <location>
        <position position="1"/>
    </location>
</feature>
<proteinExistence type="predicted"/>
<keyword evidence="2" id="KW-1185">Reference proteome</keyword>
<accession>A0A8T0A2S7</accession>
<comment type="caution">
    <text evidence="1">The sequence shown here is derived from an EMBL/GenBank/DDBJ whole genome shotgun (WGS) entry which is preliminary data.</text>
</comment>
<protein>
    <submittedName>
        <fullName evidence="1">Uncharacterized protein</fullName>
    </submittedName>
</protein>
<name>A0A8T0A2S7_9BILA</name>
<dbReference type="EMBL" id="JABEBT010000002">
    <property type="protein sequence ID" value="KAF7640147.1"/>
    <property type="molecule type" value="Genomic_DNA"/>
</dbReference>